<evidence type="ECO:0000256" key="4">
    <source>
        <dbReference type="ARBA" id="ARBA00022980"/>
    </source>
</evidence>
<evidence type="ECO:0000256" key="7">
    <source>
        <dbReference type="ARBA" id="ARBA00035257"/>
    </source>
</evidence>
<evidence type="ECO:0000256" key="8">
    <source>
        <dbReference type="HAMAP-Rule" id="MF_01309"/>
    </source>
</evidence>
<evidence type="ECO:0000256" key="3">
    <source>
        <dbReference type="ARBA" id="ARBA00022884"/>
    </source>
</evidence>
<evidence type="ECO:0000313" key="11">
    <source>
        <dbReference type="EMBL" id="OHA48926.1"/>
    </source>
</evidence>
<dbReference type="PROSITE" id="PS50823">
    <property type="entry name" value="KH_TYPE_2"/>
    <property type="match status" value="1"/>
</dbReference>
<comment type="caution">
    <text evidence="11">The sequence shown here is derived from an EMBL/GenBank/DDBJ whole genome shotgun (WGS) entry which is preliminary data.</text>
</comment>
<dbReference type="PROSITE" id="PS00548">
    <property type="entry name" value="RIBOSOMAL_S3"/>
    <property type="match status" value="1"/>
</dbReference>
<dbReference type="EMBL" id="MHSS01000002">
    <property type="protein sequence ID" value="OHA48926.1"/>
    <property type="molecule type" value="Genomic_DNA"/>
</dbReference>
<evidence type="ECO:0000256" key="2">
    <source>
        <dbReference type="ARBA" id="ARBA00022730"/>
    </source>
</evidence>
<dbReference type="FunFam" id="3.30.300.20:FF:000001">
    <property type="entry name" value="30S ribosomal protein S3"/>
    <property type="match status" value="1"/>
</dbReference>
<dbReference type="SUPFAM" id="SSF54814">
    <property type="entry name" value="Prokaryotic type KH domain (KH-domain type II)"/>
    <property type="match status" value="1"/>
</dbReference>
<dbReference type="Gene3D" id="3.30.300.20">
    <property type="match status" value="1"/>
</dbReference>
<evidence type="ECO:0000259" key="10">
    <source>
        <dbReference type="PROSITE" id="PS50823"/>
    </source>
</evidence>
<comment type="similarity">
    <text evidence="1 8 9">Belongs to the universal ribosomal protein uS3 family.</text>
</comment>
<dbReference type="PANTHER" id="PTHR11760:SF19">
    <property type="entry name" value="SMALL RIBOSOMAL SUBUNIT PROTEIN US3C"/>
    <property type="match status" value="1"/>
</dbReference>
<dbReference type="InterPro" id="IPR015946">
    <property type="entry name" value="KH_dom-like_a/b"/>
</dbReference>
<dbReference type="InterPro" id="IPR057258">
    <property type="entry name" value="Ribosomal_uS3"/>
</dbReference>
<dbReference type="HAMAP" id="MF_01309_B">
    <property type="entry name" value="Ribosomal_uS3_B"/>
    <property type="match status" value="1"/>
</dbReference>
<keyword evidence="4 8" id="KW-0689">Ribosomal protein</keyword>
<dbReference type="Pfam" id="PF00189">
    <property type="entry name" value="Ribosomal_S3_C"/>
    <property type="match status" value="1"/>
</dbReference>
<dbReference type="InterPro" id="IPR009019">
    <property type="entry name" value="KH_sf_prok-type"/>
</dbReference>
<evidence type="ECO:0000256" key="6">
    <source>
        <dbReference type="ARBA" id="ARBA00024998"/>
    </source>
</evidence>
<dbReference type="Gene3D" id="3.30.1140.32">
    <property type="entry name" value="Ribosomal protein S3, C-terminal domain"/>
    <property type="match status" value="1"/>
</dbReference>
<dbReference type="InterPro" id="IPR018280">
    <property type="entry name" value="Ribosomal_uS3_CS"/>
</dbReference>
<dbReference type="Proteomes" id="UP000177629">
    <property type="component" value="Unassembled WGS sequence"/>
</dbReference>
<dbReference type="InterPro" id="IPR036419">
    <property type="entry name" value="Ribosomal_S3_C_sf"/>
</dbReference>
<accession>A0A1G2PKT7</accession>
<reference evidence="11 12" key="1">
    <citation type="journal article" date="2016" name="Nat. Commun.">
        <title>Thousands of microbial genomes shed light on interconnected biogeochemical processes in an aquifer system.</title>
        <authorList>
            <person name="Anantharaman K."/>
            <person name="Brown C.T."/>
            <person name="Hug L.A."/>
            <person name="Sharon I."/>
            <person name="Castelle C.J."/>
            <person name="Probst A.J."/>
            <person name="Thomas B.C."/>
            <person name="Singh A."/>
            <person name="Wilkins M.J."/>
            <person name="Karaoz U."/>
            <person name="Brodie E.L."/>
            <person name="Williams K.H."/>
            <person name="Hubbard S.S."/>
            <person name="Banfield J.F."/>
        </authorList>
    </citation>
    <scope>NUCLEOTIDE SEQUENCE [LARGE SCALE GENOMIC DNA]</scope>
</reference>
<dbReference type="SMART" id="SM00322">
    <property type="entry name" value="KH"/>
    <property type="match status" value="1"/>
</dbReference>
<proteinExistence type="inferred from homology"/>
<dbReference type="SUPFAM" id="SSF54821">
    <property type="entry name" value="Ribosomal protein S3 C-terminal domain"/>
    <property type="match status" value="1"/>
</dbReference>
<gene>
    <name evidence="8" type="primary">rpsC</name>
    <name evidence="11" type="ORF">A2806_04515</name>
</gene>
<sequence length="224" mass="25611">MGQKTHPMALRIGIFRGWASKWFALDYKERLREDILLREWLRKRLRRSFVNEILIDRSGATIKVHISTSRPGMLIGRGGAGIEELKRTVLKKLEELRKQKVNPVDIRIEVQEARNADSQAALVAQSVAEQLERRLPFRRVLKRTLERTMASPGVGGARIAIAGRLGGSEMSRREWIADGKVPLHTFRADVDFAQETAYTTWGTIGVKVWLYKGEVFKEKEETTD</sequence>
<keyword evidence="3 8" id="KW-0694">RNA-binding</keyword>
<organism evidence="11 12">
    <name type="scientific">Candidatus Terrybacteria bacterium RIFCSPHIGHO2_01_FULL_48_17</name>
    <dbReference type="NCBI Taxonomy" id="1802362"/>
    <lineage>
        <taxon>Bacteria</taxon>
        <taxon>Candidatus Terryibacteriota</taxon>
    </lineage>
</organism>
<dbReference type="InterPro" id="IPR001351">
    <property type="entry name" value="Ribosomal_uS3_C"/>
</dbReference>
<keyword evidence="5 8" id="KW-0687">Ribonucleoprotein</keyword>
<dbReference type="InterPro" id="IPR005704">
    <property type="entry name" value="Ribosomal_uS3_bac-typ"/>
</dbReference>
<dbReference type="GO" id="GO:0019843">
    <property type="term" value="F:rRNA binding"/>
    <property type="evidence" value="ECO:0007669"/>
    <property type="project" value="UniProtKB-UniRule"/>
</dbReference>
<dbReference type="GO" id="GO:0003735">
    <property type="term" value="F:structural constituent of ribosome"/>
    <property type="evidence" value="ECO:0007669"/>
    <property type="project" value="InterPro"/>
</dbReference>
<name>A0A1G2PKT7_9BACT</name>
<comment type="function">
    <text evidence="6 8">Binds the lower part of the 30S subunit head. Binds mRNA in the 70S ribosome, positioning it for translation.</text>
</comment>
<evidence type="ECO:0000313" key="12">
    <source>
        <dbReference type="Proteomes" id="UP000177629"/>
    </source>
</evidence>
<feature type="domain" description="KH type-2" evidence="10">
    <location>
        <begin position="37"/>
        <end position="114"/>
    </location>
</feature>
<dbReference type="GO" id="GO:0022627">
    <property type="term" value="C:cytosolic small ribosomal subunit"/>
    <property type="evidence" value="ECO:0007669"/>
    <property type="project" value="TreeGrafter"/>
</dbReference>
<evidence type="ECO:0000256" key="9">
    <source>
        <dbReference type="RuleBase" id="RU003624"/>
    </source>
</evidence>
<dbReference type="GO" id="GO:0003729">
    <property type="term" value="F:mRNA binding"/>
    <property type="evidence" value="ECO:0007669"/>
    <property type="project" value="UniProtKB-UniRule"/>
</dbReference>
<comment type="subunit">
    <text evidence="8">Part of the 30S ribosomal subunit. Forms a tight complex with proteins S10 and S14.</text>
</comment>
<dbReference type="CDD" id="cd02412">
    <property type="entry name" value="KH-II_30S_S3"/>
    <property type="match status" value="1"/>
</dbReference>
<dbReference type="PROSITE" id="PS50084">
    <property type="entry name" value="KH_TYPE_1"/>
    <property type="match status" value="1"/>
</dbReference>
<dbReference type="PANTHER" id="PTHR11760">
    <property type="entry name" value="30S/40S RIBOSOMAL PROTEIN S3"/>
    <property type="match status" value="1"/>
</dbReference>
<dbReference type="AlphaFoldDB" id="A0A1G2PKT7"/>
<dbReference type="InterPro" id="IPR004087">
    <property type="entry name" value="KH_dom"/>
</dbReference>
<evidence type="ECO:0000256" key="1">
    <source>
        <dbReference type="ARBA" id="ARBA00010761"/>
    </source>
</evidence>
<evidence type="ECO:0000256" key="5">
    <source>
        <dbReference type="ARBA" id="ARBA00023274"/>
    </source>
</evidence>
<dbReference type="InterPro" id="IPR004044">
    <property type="entry name" value="KH_dom_type_2"/>
</dbReference>
<keyword evidence="2 8" id="KW-0699">rRNA-binding</keyword>
<dbReference type="GO" id="GO:0006412">
    <property type="term" value="P:translation"/>
    <property type="evidence" value="ECO:0007669"/>
    <property type="project" value="UniProtKB-UniRule"/>
</dbReference>
<protein>
    <recommendedName>
        <fullName evidence="7 8">Small ribosomal subunit protein uS3</fullName>
    </recommendedName>
</protein>
<dbReference type="STRING" id="1802362.A2806_04515"/>
<dbReference type="NCBIfam" id="TIGR01009">
    <property type="entry name" value="rpsC_bact"/>
    <property type="match status" value="1"/>
</dbReference>
<dbReference type="Pfam" id="PF07650">
    <property type="entry name" value="KH_2"/>
    <property type="match status" value="1"/>
</dbReference>